<keyword evidence="1" id="KW-0812">Transmembrane</keyword>
<evidence type="ECO:0000313" key="2">
    <source>
        <dbReference type="EMBL" id="KKM77895.1"/>
    </source>
</evidence>
<organism evidence="2">
    <name type="scientific">marine sediment metagenome</name>
    <dbReference type="NCBI Taxonomy" id="412755"/>
    <lineage>
        <taxon>unclassified sequences</taxon>
        <taxon>metagenomes</taxon>
        <taxon>ecological metagenomes</taxon>
    </lineage>
</organism>
<dbReference type="InterPro" id="IPR032820">
    <property type="entry name" value="ATPase_put"/>
</dbReference>
<dbReference type="EMBL" id="LAZR01008575">
    <property type="protein sequence ID" value="KKM77895.1"/>
    <property type="molecule type" value="Genomic_DNA"/>
</dbReference>
<accession>A0A0F9MM29</accession>
<keyword evidence="1" id="KW-0472">Membrane</keyword>
<reference evidence="2" key="1">
    <citation type="journal article" date="2015" name="Nature">
        <title>Complex archaea that bridge the gap between prokaryotes and eukaryotes.</title>
        <authorList>
            <person name="Spang A."/>
            <person name="Saw J.H."/>
            <person name="Jorgensen S.L."/>
            <person name="Zaremba-Niedzwiedzka K."/>
            <person name="Martijn J."/>
            <person name="Lind A.E."/>
            <person name="van Eijk R."/>
            <person name="Schleper C."/>
            <person name="Guy L."/>
            <person name="Ettema T.J."/>
        </authorList>
    </citation>
    <scope>NUCLEOTIDE SEQUENCE</scope>
</reference>
<dbReference type="InterPro" id="IPR011744">
    <property type="entry name" value="ATPase_gene1"/>
</dbReference>
<evidence type="ECO:0000256" key="1">
    <source>
        <dbReference type="SAM" id="Phobius"/>
    </source>
</evidence>
<keyword evidence="1" id="KW-1133">Transmembrane helix</keyword>
<feature type="transmembrane region" description="Helical" evidence="1">
    <location>
        <begin position="68"/>
        <end position="90"/>
    </location>
</feature>
<protein>
    <recommendedName>
        <fullName evidence="3">F0F1-ATPase subunit</fullName>
    </recommendedName>
</protein>
<evidence type="ECO:0008006" key="3">
    <source>
        <dbReference type="Google" id="ProtNLM"/>
    </source>
</evidence>
<dbReference type="Pfam" id="PF09527">
    <property type="entry name" value="ATPase_gene1"/>
    <property type="match status" value="1"/>
</dbReference>
<name>A0A0F9MM29_9ZZZZ</name>
<gene>
    <name evidence="2" type="ORF">LCGC14_1365480</name>
</gene>
<feature type="transmembrane region" description="Helical" evidence="1">
    <location>
        <begin position="36"/>
        <end position="56"/>
    </location>
</feature>
<dbReference type="AlphaFoldDB" id="A0A0F9MM29"/>
<proteinExistence type="predicted"/>
<dbReference type="NCBIfam" id="TIGR02230">
    <property type="entry name" value="ATPase_gene1"/>
    <property type="match status" value="1"/>
</dbReference>
<sequence>MKLSDEDTLYMRKVNEVADRKLKALRQVHKHVWQGLGMMGIVGWTITVPTLLGLTLGLSLDNAYPGAYAWTLNLLLLGMIVGCLIAWHWVSKEYREMNDDEEQPK</sequence>
<comment type="caution">
    <text evidence="2">The sequence shown here is derived from an EMBL/GenBank/DDBJ whole genome shotgun (WGS) entry which is preliminary data.</text>
</comment>